<dbReference type="InterPro" id="IPR050493">
    <property type="entry name" value="FAD-dep_Monooxygenase_BioMet"/>
</dbReference>
<dbReference type="PANTHER" id="PTHR13789">
    <property type="entry name" value="MONOOXYGENASE"/>
    <property type="match status" value="1"/>
</dbReference>
<evidence type="ECO:0000259" key="7">
    <source>
        <dbReference type="Pfam" id="PF01494"/>
    </source>
</evidence>
<evidence type="ECO:0000256" key="5">
    <source>
        <dbReference type="ARBA" id="ARBA00023033"/>
    </source>
</evidence>
<keyword evidence="4" id="KW-0560">Oxidoreductase</keyword>
<keyword evidence="5" id="KW-0503">Monooxygenase</keyword>
<name>A0AAD4KGW9_9EURO</name>
<keyword evidence="3" id="KW-0274">FAD</keyword>
<evidence type="ECO:0000256" key="2">
    <source>
        <dbReference type="ARBA" id="ARBA00022630"/>
    </source>
</evidence>
<dbReference type="PANTHER" id="PTHR13789:SF309">
    <property type="entry name" value="PUTATIVE (AFU_ORTHOLOGUE AFUA_6G14510)-RELATED"/>
    <property type="match status" value="1"/>
</dbReference>
<comment type="caution">
    <text evidence="8">The sequence shown here is derived from an EMBL/GenBank/DDBJ whole genome shotgun (WGS) entry which is preliminary data.</text>
</comment>
<protein>
    <submittedName>
        <fullName evidence="8">Salicylate hydroxylase</fullName>
    </submittedName>
</protein>
<evidence type="ECO:0000256" key="6">
    <source>
        <dbReference type="SAM" id="MobiDB-lite"/>
    </source>
</evidence>
<feature type="compositionally biased region" description="Low complexity" evidence="6">
    <location>
        <begin position="463"/>
        <end position="473"/>
    </location>
</feature>
<dbReference type="InterPro" id="IPR036188">
    <property type="entry name" value="FAD/NAD-bd_sf"/>
</dbReference>
<dbReference type="Pfam" id="PF01494">
    <property type="entry name" value="FAD_binding_3"/>
    <property type="match status" value="1"/>
</dbReference>
<feature type="region of interest" description="Disordered" evidence="6">
    <location>
        <begin position="436"/>
        <end position="477"/>
    </location>
</feature>
<keyword evidence="2" id="KW-0285">Flavoprotein</keyword>
<organism evidence="8 9">
    <name type="scientific">Talaromyces proteolyticus</name>
    <dbReference type="NCBI Taxonomy" id="1131652"/>
    <lineage>
        <taxon>Eukaryota</taxon>
        <taxon>Fungi</taxon>
        <taxon>Dikarya</taxon>
        <taxon>Ascomycota</taxon>
        <taxon>Pezizomycotina</taxon>
        <taxon>Eurotiomycetes</taxon>
        <taxon>Eurotiomycetidae</taxon>
        <taxon>Eurotiales</taxon>
        <taxon>Trichocomaceae</taxon>
        <taxon>Talaromyces</taxon>
        <taxon>Talaromyces sect. Bacilispori</taxon>
    </lineage>
</organism>
<feature type="domain" description="FAD-binding" evidence="7">
    <location>
        <begin position="4"/>
        <end position="381"/>
    </location>
</feature>
<dbReference type="SUPFAM" id="SSF51905">
    <property type="entry name" value="FAD/NAD(P)-binding domain"/>
    <property type="match status" value="1"/>
</dbReference>
<dbReference type="Proteomes" id="UP001201262">
    <property type="component" value="Unassembled WGS sequence"/>
</dbReference>
<dbReference type="GeneID" id="70242565"/>
<accession>A0AAD4KGW9</accession>
<gene>
    <name evidence="8" type="ORF">BGW36DRAFT_307889</name>
</gene>
<dbReference type="GO" id="GO:0004497">
    <property type="term" value="F:monooxygenase activity"/>
    <property type="evidence" value="ECO:0007669"/>
    <property type="project" value="UniProtKB-KW"/>
</dbReference>
<dbReference type="PRINTS" id="PR00420">
    <property type="entry name" value="RNGMNOXGNASE"/>
</dbReference>
<evidence type="ECO:0000313" key="8">
    <source>
        <dbReference type="EMBL" id="KAH8690112.1"/>
    </source>
</evidence>
<comment type="similarity">
    <text evidence="1">Belongs to the paxM FAD-dependent monooxygenase family.</text>
</comment>
<evidence type="ECO:0000256" key="4">
    <source>
        <dbReference type="ARBA" id="ARBA00023002"/>
    </source>
</evidence>
<dbReference type="RefSeq" id="XP_046066395.1">
    <property type="nucleotide sequence ID" value="XM_046212278.1"/>
</dbReference>
<evidence type="ECO:0000313" key="9">
    <source>
        <dbReference type="Proteomes" id="UP001201262"/>
    </source>
</evidence>
<keyword evidence="9" id="KW-1185">Reference proteome</keyword>
<evidence type="ECO:0000256" key="3">
    <source>
        <dbReference type="ARBA" id="ARBA00022827"/>
    </source>
</evidence>
<dbReference type="InterPro" id="IPR002938">
    <property type="entry name" value="FAD-bd"/>
</dbReference>
<evidence type="ECO:0000256" key="1">
    <source>
        <dbReference type="ARBA" id="ARBA00007992"/>
    </source>
</evidence>
<dbReference type="Gene3D" id="3.50.50.60">
    <property type="entry name" value="FAD/NAD(P)-binding domain"/>
    <property type="match status" value="1"/>
</dbReference>
<proteinExistence type="inferred from homology"/>
<reference evidence="8" key="1">
    <citation type="submission" date="2021-12" db="EMBL/GenBank/DDBJ databases">
        <title>Convergent genome expansion in fungi linked to evolution of root-endophyte symbiosis.</title>
        <authorList>
            <consortium name="DOE Joint Genome Institute"/>
            <person name="Ke Y.-H."/>
            <person name="Bonito G."/>
            <person name="Liao H.-L."/>
            <person name="Looney B."/>
            <person name="Rojas-Flechas A."/>
            <person name="Nash J."/>
            <person name="Hameed K."/>
            <person name="Schadt C."/>
            <person name="Martin F."/>
            <person name="Crous P.W."/>
            <person name="Miettinen O."/>
            <person name="Magnuson J.K."/>
            <person name="Labbe J."/>
            <person name="Jacobson D."/>
            <person name="Doktycz M.J."/>
            <person name="Veneault-Fourrey C."/>
            <person name="Kuo A."/>
            <person name="Mondo S."/>
            <person name="Calhoun S."/>
            <person name="Riley R."/>
            <person name="Ohm R."/>
            <person name="LaButti K."/>
            <person name="Andreopoulos B."/>
            <person name="Pangilinan J."/>
            <person name="Nolan M."/>
            <person name="Tritt A."/>
            <person name="Clum A."/>
            <person name="Lipzen A."/>
            <person name="Daum C."/>
            <person name="Barry K."/>
            <person name="Grigoriev I.V."/>
            <person name="Vilgalys R."/>
        </authorList>
    </citation>
    <scope>NUCLEOTIDE SEQUENCE</scope>
    <source>
        <strain evidence="8">PMI_201</strain>
    </source>
</reference>
<dbReference type="EMBL" id="JAJTJA010000014">
    <property type="protein sequence ID" value="KAH8690112.1"/>
    <property type="molecule type" value="Genomic_DNA"/>
</dbReference>
<dbReference type="AlphaFoldDB" id="A0AAD4KGW9"/>
<dbReference type="GO" id="GO:0071949">
    <property type="term" value="F:FAD binding"/>
    <property type="evidence" value="ECO:0007669"/>
    <property type="project" value="InterPro"/>
</dbReference>
<sequence length="489" mass="53690">MLRDIIIIGSGITGLSTALSLSHHLSSAVPDLRITIFERHFIPSTSGGAIGLSPVALRYLDHLGVMDELAHLGPEAGADVDGIEVFSARTGKSLGQVDFAGKNGVGIHSDKGPLECQKTYKGARLPRINLTLAMISAVEKRPNIKIVYGKKLSHVSSLDDEDKVEIHFDDGSRATGDLLLGCDGVHSATRRNFIDPGHEAEYSGFTLVQSTIPTASLQTSPHFRATSLNFSKSGTMLMTFCDKFHQEMFVSVMLECREDAVGDYVVVSNEERKRIIRESLAREVRMRYGDSAIPCIRETVSRPDIDWMMYPIFQVPLGGRWYTDKAILLGDAAHAMLPRDESAAYAIDDAIVLSRVLAEYIAYPLTKAFEVYESMRRDEVTHAFKESRKLWKRRNKDAGAFESWVRERLVPLQLRQTEASRQAAFKADASRIEIPSPITRLGTGMGSGQSSGRSSPASLRPFSKAGSSASSGSEMMPIGLMDMSGLAMR</sequence>